<dbReference type="CDD" id="cd02674">
    <property type="entry name" value="Peptidase_C19R"/>
    <property type="match status" value="1"/>
</dbReference>
<dbReference type="GO" id="GO:0006508">
    <property type="term" value="P:proteolysis"/>
    <property type="evidence" value="ECO:0007669"/>
    <property type="project" value="UniProtKB-KW"/>
</dbReference>
<comment type="catalytic activity">
    <reaction evidence="1 2">
        <text>Thiol-dependent hydrolysis of ester, thioester, amide, peptide and isopeptide bonds formed by the C-terminal Gly of ubiquitin (a 76-residue protein attached to proteins as an intracellular targeting signal).</text>
        <dbReference type="EC" id="3.4.19.12"/>
    </reaction>
</comment>
<feature type="compositionally biased region" description="Polar residues" evidence="3">
    <location>
        <begin position="49"/>
        <end position="68"/>
    </location>
</feature>
<dbReference type="PANTHER" id="PTHR21646:SF14">
    <property type="entry name" value="FI05488P"/>
    <property type="match status" value="1"/>
</dbReference>
<organism>
    <name type="scientific">Branchiostoma floridae</name>
    <name type="common">Florida lancelet</name>
    <name type="synonym">Amphioxus</name>
    <dbReference type="NCBI Taxonomy" id="7739"/>
    <lineage>
        <taxon>Eukaryota</taxon>
        <taxon>Metazoa</taxon>
        <taxon>Chordata</taxon>
        <taxon>Cephalochordata</taxon>
        <taxon>Leptocardii</taxon>
        <taxon>Amphioxiformes</taxon>
        <taxon>Branchiostomatidae</taxon>
        <taxon>Branchiostoma</taxon>
    </lineage>
</organism>
<dbReference type="SUPFAM" id="SSF54001">
    <property type="entry name" value="Cysteine proteinases"/>
    <property type="match status" value="1"/>
</dbReference>
<name>C3Z7T5_BRAFL</name>
<gene>
    <name evidence="5" type="ORF">BRAFLDRAFT_119038</name>
</gene>
<dbReference type="Gene3D" id="3.90.70.10">
    <property type="entry name" value="Cysteine proteinases"/>
    <property type="match status" value="2"/>
</dbReference>
<dbReference type="InterPro" id="IPR050185">
    <property type="entry name" value="Ub_carboxyl-term_hydrolase"/>
</dbReference>
<dbReference type="PROSITE" id="PS00973">
    <property type="entry name" value="USP_2"/>
    <property type="match status" value="1"/>
</dbReference>
<dbReference type="AlphaFoldDB" id="C3Z7T5"/>
<dbReference type="PROSITE" id="PS00972">
    <property type="entry name" value="USP_1"/>
    <property type="match status" value="1"/>
</dbReference>
<evidence type="ECO:0000256" key="3">
    <source>
        <dbReference type="SAM" id="MobiDB-lite"/>
    </source>
</evidence>
<keyword evidence="2" id="KW-0788">Thiol protease</keyword>
<feature type="region of interest" description="Disordered" evidence="3">
    <location>
        <begin position="1"/>
        <end position="91"/>
    </location>
</feature>
<dbReference type="InParanoid" id="C3Z7T5"/>
<evidence type="ECO:0000313" key="5">
    <source>
        <dbReference type="EMBL" id="EEN51440.1"/>
    </source>
</evidence>
<keyword evidence="2" id="KW-0378">Hydrolase</keyword>
<dbReference type="Pfam" id="PF00443">
    <property type="entry name" value="UCH"/>
    <property type="match status" value="1"/>
</dbReference>
<dbReference type="eggNOG" id="KOG1870">
    <property type="taxonomic scope" value="Eukaryota"/>
</dbReference>
<dbReference type="PANTHER" id="PTHR21646">
    <property type="entry name" value="UBIQUITIN CARBOXYL-TERMINAL HYDROLASE"/>
    <property type="match status" value="1"/>
</dbReference>
<dbReference type="GO" id="GO:0004843">
    <property type="term" value="F:cysteine-type deubiquitinase activity"/>
    <property type="evidence" value="ECO:0007669"/>
    <property type="project" value="UniProtKB-UniRule"/>
</dbReference>
<dbReference type="EMBL" id="GG666591">
    <property type="protein sequence ID" value="EEN51440.1"/>
    <property type="molecule type" value="Genomic_DNA"/>
</dbReference>
<protein>
    <recommendedName>
        <fullName evidence="2">Ubiquitin carboxyl-terminal hydrolase</fullName>
        <ecNumber evidence="2">3.4.19.12</ecNumber>
    </recommendedName>
</protein>
<keyword evidence="2" id="KW-0645">Protease</keyword>
<proteinExistence type="inferred from homology"/>
<feature type="region of interest" description="Disordered" evidence="3">
    <location>
        <begin position="107"/>
        <end position="132"/>
    </location>
</feature>
<accession>C3Z7T5</accession>
<dbReference type="GO" id="GO:0016579">
    <property type="term" value="P:protein deubiquitination"/>
    <property type="evidence" value="ECO:0007669"/>
    <property type="project" value="InterPro"/>
</dbReference>
<sequence length="922" mass="103734">MSAETQETSEDGKDAAENEDQSSPPRSAEEGASDSEGGFTESPRKPTALSRTPTFSETVSGTESSAPSPTVLLRAKKRMSKRSRPSFRSVGKLVQKMVRHMSLFSQLQSKETSTVGSSSPRESVVSTEDSGTQRNSLIFSGGKLPVPGLSGLRNHGNTCFMNAVLQCLSNTDMLAEYFVLNQYKSDLSRIRRWRDSTRLKPVTRGEVTEDFAKILKALWSCQYTPKLTSDFKNTVAKYASQYSGYNQHDAFEFLLWLLDKVHEDLNCASKRGYKKAKFGHKKTDEHLAAEAQANHQRCNSSFMYDLFQAQYRSSLTCPTCHRQSNTFDPYICISLPLPQRQTRAIYPAVVYHRRKPRLTRIGVSLHQDSCVGDLRRLIADKADIPLNQVVLTEIYFDGFHRSFSDDQPLSVVHDGDCIYAFEAPLEVIDLSCTNDNTPVPDTSDSQDSEQEKLLLLFVNKTGAGKQGKRFGPPSALYVPRNLTFGDLQKVLLHNMADMMREGIRPQGSVRFQMRVIGGLAGKCYLTEDDNMCLYMPTVDKALSSCGTGGMEHLKLVLEWEQETKACLFGNACEEKVEELDSVRQQRTLQQKPLNVTLSDCFKLHTKEEKLGPEDGWHCPFCKKIQHGTTKKLSLWSLPDVLIIQLKRFKQVGMRRMKLYTSVDFPVSNLDMKPHVARRNYGNSGGLGLLTSWSPWRRHQHRTTARHPDYFYDLYAVCNHHGNMTGGHYTAFSKNPVDGRWYKFDDTKVLPVSDEDVQTSDAYILFYQSRSSSAPSYCVKLLNEDRMGSLSSTSGSSTCSSLSDHWVNRIPNLLPRSDISSHDDTSDTEDHGGFSSNSRPFVHGMCECPRTYSLIFVFFYFPPEDHGGFSSDSRPFVRSVHGMSASVRYPSSRSQELLSDGWDSGNYSDSEADKASNMTESRV</sequence>
<evidence type="ECO:0000259" key="4">
    <source>
        <dbReference type="PROSITE" id="PS50235"/>
    </source>
</evidence>
<dbReference type="InterPro" id="IPR001394">
    <property type="entry name" value="Peptidase_C19_UCH"/>
</dbReference>
<feature type="domain" description="USP" evidence="4">
    <location>
        <begin position="150"/>
        <end position="769"/>
    </location>
</feature>
<dbReference type="FunCoup" id="C3Z7T5">
    <property type="interactions" value="359"/>
</dbReference>
<dbReference type="FunFam" id="3.90.70.10:FF:000046">
    <property type="entry name" value="ubiquitin carboxyl-terminal hydrolase 31"/>
    <property type="match status" value="1"/>
</dbReference>
<dbReference type="InterPro" id="IPR018200">
    <property type="entry name" value="USP_CS"/>
</dbReference>
<dbReference type="InterPro" id="IPR028889">
    <property type="entry name" value="USP"/>
</dbReference>
<evidence type="ECO:0000256" key="2">
    <source>
        <dbReference type="RuleBase" id="RU366025"/>
    </source>
</evidence>
<dbReference type="PROSITE" id="PS50235">
    <property type="entry name" value="USP_3"/>
    <property type="match status" value="1"/>
</dbReference>
<comment type="similarity">
    <text evidence="2">Belongs to the peptidase C19 family.</text>
</comment>
<dbReference type="STRING" id="7739.C3Z7T5"/>
<keyword evidence="2" id="KW-0833">Ubl conjugation pathway</keyword>
<dbReference type="InterPro" id="IPR038765">
    <property type="entry name" value="Papain-like_cys_pep_sf"/>
</dbReference>
<reference evidence="5" key="1">
    <citation type="journal article" date="2008" name="Nature">
        <title>The amphioxus genome and the evolution of the chordate karyotype.</title>
        <authorList>
            <consortium name="US DOE Joint Genome Institute (JGI-PGF)"/>
            <person name="Putnam N.H."/>
            <person name="Butts T."/>
            <person name="Ferrier D.E.K."/>
            <person name="Furlong R.F."/>
            <person name="Hellsten U."/>
            <person name="Kawashima T."/>
            <person name="Robinson-Rechavi M."/>
            <person name="Shoguchi E."/>
            <person name="Terry A."/>
            <person name="Yu J.-K."/>
            <person name="Benito-Gutierrez E.L."/>
            <person name="Dubchak I."/>
            <person name="Garcia-Fernandez J."/>
            <person name="Gibson-Brown J.J."/>
            <person name="Grigoriev I.V."/>
            <person name="Horton A.C."/>
            <person name="de Jong P.J."/>
            <person name="Jurka J."/>
            <person name="Kapitonov V.V."/>
            <person name="Kohara Y."/>
            <person name="Kuroki Y."/>
            <person name="Lindquist E."/>
            <person name="Lucas S."/>
            <person name="Osoegawa K."/>
            <person name="Pennacchio L.A."/>
            <person name="Salamov A.A."/>
            <person name="Satou Y."/>
            <person name="Sauka-Spengler T."/>
            <person name="Schmutz J."/>
            <person name="Shin-I T."/>
            <person name="Toyoda A."/>
            <person name="Bronner-Fraser M."/>
            <person name="Fujiyama A."/>
            <person name="Holland L.Z."/>
            <person name="Holland P.W.H."/>
            <person name="Satoh N."/>
            <person name="Rokhsar D.S."/>
        </authorList>
    </citation>
    <scope>NUCLEOTIDE SEQUENCE [LARGE SCALE GENOMIC DNA]</scope>
    <source>
        <strain evidence="5">S238N-H82</strain>
        <tissue evidence="5">Testes</tissue>
    </source>
</reference>
<evidence type="ECO:0000256" key="1">
    <source>
        <dbReference type="ARBA" id="ARBA00000707"/>
    </source>
</evidence>
<feature type="region of interest" description="Disordered" evidence="3">
    <location>
        <begin position="889"/>
        <end position="922"/>
    </location>
</feature>
<dbReference type="EC" id="3.4.19.12" evidence="2"/>
<feature type="compositionally biased region" description="Basic residues" evidence="3">
    <location>
        <begin position="74"/>
        <end position="85"/>
    </location>
</feature>